<evidence type="ECO:0000313" key="2">
    <source>
        <dbReference type="EMBL" id="ARP98566.1"/>
    </source>
</evidence>
<accession>A0A1W6ZME8</accession>
<dbReference type="KEGG" id="psin:CAK95_05315"/>
<evidence type="ECO:0000313" key="3">
    <source>
        <dbReference type="Proteomes" id="UP000194137"/>
    </source>
</evidence>
<feature type="compositionally biased region" description="Polar residues" evidence="1">
    <location>
        <begin position="98"/>
        <end position="107"/>
    </location>
</feature>
<feature type="region of interest" description="Disordered" evidence="1">
    <location>
        <begin position="70"/>
        <end position="107"/>
    </location>
</feature>
<proteinExistence type="predicted"/>
<dbReference type="RefSeq" id="WP_086086990.1">
    <property type="nucleotide sequence ID" value="NZ_CP021112.1"/>
</dbReference>
<dbReference type="EMBL" id="CP021112">
    <property type="protein sequence ID" value="ARP98566.1"/>
    <property type="molecule type" value="Genomic_DNA"/>
</dbReference>
<dbReference type="AlphaFoldDB" id="A0A1W6ZME8"/>
<name>A0A1W6ZME8_9HYPH</name>
<keyword evidence="3" id="KW-1185">Reference proteome</keyword>
<reference evidence="2 3" key="1">
    <citation type="submission" date="2017-05" db="EMBL/GenBank/DDBJ databases">
        <title>Full genome sequence of Pseudorhodoplanes sinuspersici.</title>
        <authorList>
            <person name="Dastgheib S.M.M."/>
            <person name="Shavandi M."/>
            <person name="Tirandaz H."/>
        </authorList>
    </citation>
    <scope>NUCLEOTIDE SEQUENCE [LARGE SCALE GENOMIC DNA]</scope>
    <source>
        <strain evidence="2 3">RIPI110</strain>
    </source>
</reference>
<organism evidence="2 3">
    <name type="scientific">Pseudorhodoplanes sinuspersici</name>
    <dbReference type="NCBI Taxonomy" id="1235591"/>
    <lineage>
        <taxon>Bacteria</taxon>
        <taxon>Pseudomonadati</taxon>
        <taxon>Pseudomonadota</taxon>
        <taxon>Alphaproteobacteria</taxon>
        <taxon>Hyphomicrobiales</taxon>
        <taxon>Pseudorhodoplanes</taxon>
    </lineage>
</organism>
<dbReference type="Proteomes" id="UP000194137">
    <property type="component" value="Chromosome"/>
</dbReference>
<gene>
    <name evidence="2" type="ORF">CAK95_05315</name>
</gene>
<dbReference type="STRING" id="1235591.CAK95_05315"/>
<evidence type="ECO:0000256" key="1">
    <source>
        <dbReference type="SAM" id="MobiDB-lite"/>
    </source>
</evidence>
<sequence>MRGANADPAGEAAFCFLTRFLHANRYPLRSKTLWVLPVARFLGFVAAMSGLPRTPPKDAEKERLAKALRDNLKRRKAQARERSSESEAISSAEAPRHPSNSGAGVKD</sequence>
<protein>
    <submittedName>
        <fullName evidence="2">Uncharacterized protein</fullName>
    </submittedName>
</protein>